<name>A0A841KLL0_9FIRM</name>
<comment type="caution">
    <text evidence="1">The sequence shown here is derived from an EMBL/GenBank/DDBJ whole genome shotgun (WGS) entry which is preliminary data.</text>
</comment>
<gene>
    <name evidence="1" type="ORF">HNQ80_000200</name>
</gene>
<dbReference type="Proteomes" id="UP000579281">
    <property type="component" value="Unassembled WGS sequence"/>
</dbReference>
<proteinExistence type="predicted"/>
<dbReference type="EMBL" id="JACHEN010000001">
    <property type="protein sequence ID" value="MBB6214131.1"/>
    <property type="molecule type" value="Genomic_DNA"/>
</dbReference>
<organism evidence="1 2">
    <name type="scientific">Anaerosolibacter carboniphilus</name>
    <dbReference type="NCBI Taxonomy" id="1417629"/>
    <lineage>
        <taxon>Bacteria</taxon>
        <taxon>Bacillati</taxon>
        <taxon>Bacillota</taxon>
        <taxon>Clostridia</taxon>
        <taxon>Peptostreptococcales</taxon>
        <taxon>Thermotaleaceae</taxon>
        <taxon>Anaerosolibacter</taxon>
    </lineage>
</organism>
<sequence>MSLSALHTLLQEKFSQLHGEFILEEDHIQWIYETATAEEGQDERWDAYCEVRKAIETLIVESGYRITEVGDYDQIIYFTIYEALPME</sequence>
<reference evidence="1 2" key="1">
    <citation type="submission" date="2020-08" db="EMBL/GenBank/DDBJ databases">
        <title>Genomic Encyclopedia of Type Strains, Phase IV (KMG-IV): sequencing the most valuable type-strain genomes for metagenomic binning, comparative biology and taxonomic classification.</title>
        <authorList>
            <person name="Goeker M."/>
        </authorList>
    </citation>
    <scope>NUCLEOTIDE SEQUENCE [LARGE SCALE GENOMIC DNA]</scope>
    <source>
        <strain evidence="1 2">DSM 103526</strain>
    </source>
</reference>
<evidence type="ECO:0000313" key="1">
    <source>
        <dbReference type="EMBL" id="MBB6214131.1"/>
    </source>
</evidence>
<accession>A0A841KLL0</accession>
<evidence type="ECO:0000313" key="2">
    <source>
        <dbReference type="Proteomes" id="UP000579281"/>
    </source>
</evidence>
<keyword evidence="2" id="KW-1185">Reference proteome</keyword>
<dbReference type="AlphaFoldDB" id="A0A841KLL0"/>
<dbReference type="RefSeq" id="WP_184307256.1">
    <property type="nucleotide sequence ID" value="NZ_JACHEN010000001.1"/>
</dbReference>
<protein>
    <submittedName>
        <fullName evidence="1">Uncharacterized protein</fullName>
    </submittedName>
</protein>